<evidence type="ECO:0000256" key="1">
    <source>
        <dbReference type="SAM" id="MobiDB-lite"/>
    </source>
</evidence>
<accession>A0A559MI43</accession>
<evidence type="ECO:0000313" key="3">
    <source>
        <dbReference type="Proteomes" id="UP000315522"/>
    </source>
</evidence>
<name>A0A559MI43_9HELO</name>
<reference evidence="2 3" key="1">
    <citation type="submission" date="2018-05" db="EMBL/GenBank/DDBJ databases">
        <title>Genome sequencing and assembly of the regulated plant pathogen Lachnellula willkommii and related sister species for the development of diagnostic species identification markers.</title>
        <authorList>
            <person name="Giroux E."/>
            <person name="Bilodeau G."/>
        </authorList>
    </citation>
    <scope>NUCLEOTIDE SEQUENCE [LARGE SCALE GENOMIC DNA]</scope>
    <source>
        <strain evidence="2 3">CBS 172.35</strain>
    </source>
</reference>
<sequence>MTSKSGGWGMKVVAIEGYEASHEADLQHLRPRAPNGTSHLHETTLESFNVSGPSSDPAPTPSLGSEQPAAPIREGCIGLAAKSQQILTKAPLFIDGLTHFRREISSSTKLSLQN</sequence>
<gene>
    <name evidence="2" type="ORF">LAWI1_G005023</name>
</gene>
<dbReference type="AlphaFoldDB" id="A0A559MI43"/>
<feature type="region of interest" description="Disordered" evidence="1">
    <location>
        <begin position="30"/>
        <end position="70"/>
    </location>
</feature>
<dbReference type="EMBL" id="QGML01000279">
    <property type="protein sequence ID" value="TVY92630.1"/>
    <property type="molecule type" value="Genomic_DNA"/>
</dbReference>
<proteinExistence type="predicted"/>
<feature type="compositionally biased region" description="Polar residues" evidence="1">
    <location>
        <begin position="45"/>
        <end position="54"/>
    </location>
</feature>
<keyword evidence="3" id="KW-1185">Reference proteome</keyword>
<evidence type="ECO:0000313" key="2">
    <source>
        <dbReference type="EMBL" id="TVY92630.1"/>
    </source>
</evidence>
<comment type="caution">
    <text evidence="2">The sequence shown here is derived from an EMBL/GenBank/DDBJ whole genome shotgun (WGS) entry which is preliminary data.</text>
</comment>
<protein>
    <submittedName>
        <fullName evidence="2">Uncharacterized protein</fullName>
    </submittedName>
</protein>
<organism evidence="2 3">
    <name type="scientific">Lachnellula willkommii</name>
    <dbReference type="NCBI Taxonomy" id="215461"/>
    <lineage>
        <taxon>Eukaryota</taxon>
        <taxon>Fungi</taxon>
        <taxon>Dikarya</taxon>
        <taxon>Ascomycota</taxon>
        <taxon>Pezizomycotina</taxon>
        <taxon>Leotiomycetes</taxon>
        <taxon>Helotiales</taxon>
        <taxon>Lachnaceae</taxon>
        <taxon>Lachnellula</taxon>
    </lineage>
</organism>
<dbReference type="Proteomes" id="UP000315522">
    <property type="component" value="Unassembled WGS sequence"/>
</dbReference>